<dbReference type="eggNOG" id="COG1373">
    <property type="taxonomic scope" value="Bacteria"/>
</dbReference>
<dbReference type="RefSeq" id="WP_009144862.1">
    <property type="nucleotide sequence ID" value="NZ_GL830859.1"/>
</dbReference>
<reference evidence="3 4" key="1">
    <citation type="submission" date="2011-01" db="EMBL/GenBank/DDBJ databases">
        <authorList>
            <person name="Weinstock G."/>
            <person name="Sodergren E."/>
            <person name="Clifton S."/>
            <person name="Fulton L."/>
            <person name="Fulton B."/>
            <person name="Courtney L."/>
            <person name="Fronick C."/>
            <person name="Harrison M."/>
            <person name="Strong C."/>
            <person name="Farmer C."/>
            <person name="Delahaunty K."/>
            <person name="Markovic C."/>
            <person name="Hall O."/>
            <person name="Minx P."/>
            <person name="Tomlinson C."/>
            <person name="Mitreva M."/>
            <person name="Hou S."/>
            <person name="Chen J."/>
            <person name="Wollam A."/>
            <person name="Pepin K.H."/>
            <person name="Johnson M."/>
            <person name="Bhonagiri V."/>
            <person name="Zhang X."/>
            <person name="Suruliraj S."/>
            <person name="Warren W."/>
            <person name="Chinwalla A."/>
            <person name="Mardis E.R."/>
            <person name="Wilson R.K."/>
        </authorList>
    </citation>
    <scope>NUCLEOTIDE SEQUENCE [LARGE SCALE GENOMIC DNA]</scope>
    <source>
        <strain evidence="3 4">YIT 12067</strain>
    </source>
</reference>
<evidence type="ECO:0008006" key="5">
    <source>
        <dbReference type="Google" id="ProtNLM"/>
    </source>
</evidence>
<evidence type="ECO:0000313" key="4">
    <source>
        <dbReference type="Proteomes" id="UP000004923"/>
    </source>
</evidence>
<proteinExistence type="predicted"/>
<feature type="domain" description="DUF4143" evidence="2">
    <location>
        <begin position="226"/>
        <end position="388"/>
    </location>
</feature>
<dbReference type="SUPFAM" id="SSF52540">
    <property type="entry name" value="P-loop containing nucleoside triphosphate hydrolases"/>
    <property type="match status" value="1"/>
</dbReference>
<dbReference type="OrthoDB" id="9801806at2"/>
<dbReference type="Pfam" id="PF13635">
    <property type="entry name" value="DUF4143"/>
    <property type="match status" value="1"/>
</dbReference>
<sequence length="433" mass="49920">MLRRKIYDKLLAWKNNKGKKDAILLRGVRQCGKTYIVREFGKREYKNFIEINFIERPDMQAVFSGNLDVDNMVQQIKLSMPGCQFIPGETLLFLDEIQDVPNARTSLKFWTQDGRFDCIASGSLLGRDYKNEVSIPVGYERQLIMRTLDFEEFIWALGAEVNLKEMLAPYVDGAKRVPEAMHNSLNKYLQEYMVVGGLPEVVDTYIATKDFYQVHLLQEKILRDYQDDIAKYALNQDKIKAKQCFLSIPRQLSKENHKFQYSVVEKKATARKFTSSLDWLHNAGLIDFAYNVNSPWFPLKAHVKEDQFRVYLCDIGLLVAMYGYQLKIALLSDALEGPAKGGIYESLVADILAKRGEELYYYKKEDSTLEIEFILERDCKLVPVEVKARKGSTRSLNELLKMDNIERGYKLTAQNTGVVEKKITLPLYMAAII</sequence>
<keyword evidence="4" id="KW-1185">Reference proteome</keyword>
<protein>
    <recommendedName>
        <fullName evidence="5">ATP-binding protein</fullName>
    </recommendedName>
</protein>
<dbReference type="Proteomes" id="UP000004923">
    <property type="component" value="Unassembled WGS sequence"/>
</dbReference>
<dbReference type="PANTHER" id="PTHR33295:SF7">
    <property type="entry name" value="ATPASE"/>
    <property type="match status" value="1"/>
</dbReference>
<dbReference type="Pfam" id="PF13173">
    <property type="entry name" value="AAA_14"/>
    <property type="match status" value="1"/>
</dbReference>
<organism evidence="3 4">
    <name type="scientific">Phascolarctobacterium succinatutens YIT 12067</name>
    <dbReference type="NCBI Taxonomy" id="626939"/>
    <lineage>
        <taxon>Bacteria</taxon>
        <taxon>Bacillati</taxon>
        <taxon>Bacillota</taxon>
        <taxon>Negativicutes</taxon>
        <taxon>Acidaminococcales</taxon>
        <taxon>Acidaminococcaceae</taxon>
        <taxon>Phascolarctobacterium</taxon>
    </lineage>
</organism>
<dbReference type="Gene3D" id="3.40.50.300">
    <property type="entry name" value="P-loop containing nucleotide triphosphate hydrolases"/>
    <property type="match status" value="1"/>
</dbReference>
<dbReference type="InterPro" id="IPR041682">
    <property type="entry name" value="AAA_14"/>
</dbReference>
<feature type="domain" description="AAA" evidence="1">
    <location>
        <begin position="20"/>
        <end position="153"/>
    </location>
</feature>
<dbReference type="InterPro" id="IPR027417">
    <property type="entry name" value="P-loop_NTPase"/>
</dbReference>
<evidence type="ECO:0000259" key="2">
    <source>
        <dbReference type="Pfam" id="PF13635"/>
    </source>
</evidence>
<name>E8LCA5_9FIRM</name>
<comment type="caution">
    <text evidence="3">The sequence shown here is derived from an EMBL/GenBank/DDBJ whole genome shotgun (WGS) entry which is preliminary data.</text>
</comment>
<dbReference type="HOGENOM" id="CLU_047370_0_0_9"/>
<evidence type="ECO:0000259" key="1">
    <source>
        <dbReference type="Pfam" id="PF13173"/>
    </source>
</evidence>
<dbReference type="AlphaFoldDB" id="E8LCA5"/>
<accession>E8LCA5</accession>
<dbReference type="PANTHER" id="PTHR33295">
    <property type="entry name" value="ATPASE"/>
    <property type="match status" value="1"/>
</dbReference>
<evidence type="ECO:0000313" key="3">
    <source>
        <dbReference type="EMBL" id="EFY05531.1"/>
    </source>
</evidence>
<gene>
    <name evidence="3" type="ORF">HMPREF9443_00474</name>
</gene>
<dbReference type="InterPro" id="IPR025420">
    <property type="entry name" value="DUF4143"/>
</dbReference>
<dbReference type="EMBL" id="AEVN01000017">
    <property type="protein sequence ID" value="EFY05531.1"/>
    <property type="molecule type" value="Genomic_DNA"/>
</dbReference>